<evidence type="ECO:0000256" key="2">
    <source>
        <dbReference type="ARBA" id="ARBA00023125"/>
    </source>
</evidence>
<evidence type="ECO:0000259" key="6">
    <source>
        <dbReference type="PROSITE" id="PS51900"/>
    </source>
</evidence>
<dbReference type="InterPro" id="IPR013762">
    <property type="entry name" value="Integrase-like_cat_sf"/>
</dbReference>
<proteinExistence type="predicted"/>
<protein>
    <submittedName>
        <fullName evidence="7">Tyrosine recombinase XerC</fullName>
    </submittedName>
</protein>
<dbReference type="GO" id="GO:0006310">
    <property type="term" value="P:DNA recombination"/>
    <property type="evidence" value="ECO:0007669"/>
    <property type="project" value="UniProtKB-KW"/>
</dbReference>
<feature type="domain" description="Tyr recombinase" evidence="5">
    <location>
        <begin position="110"/>
        <end position="319"/>
    </location>
</feature>
<evidence type="ECO:0000256" key="4">
    <source>
        <dbReference type="PROSITE-ProRule" id="PRU01248"/>
    </source>
</evidence>
<gene>
    <name evidence="7" type="primary">xerC_1</name>
    <name evidence="7" type="ORF">DTO96_101589</name>
</gene>
<accession>A0A345DBW1</accession>
<keyword evidence="1" id="KW-0229">DNA integration</keyword>
<evidence type="ECO:0000256" key="3">
    <source>
        <dbReference type="ARBA" id="ARBA00023172"/>
    </source>
</evidence>
<evidence type="ECO:0000313" key="8">
    <source>
        <dbReference type="Proteomes" id="UP000252182"/>
    </source>
</evidence>
<dbReference type="Proteomes" id="UP000252182">
    <property type="component" value="Chromosome"/>
</dbReference>
<keyword evidence="8" id="KW-1185">Reference proteome</keyword>
<dbReference type="Gene3D" id="1.10.150.130">
    <property type="match status" value="1"/>
</dbReference>
<dbReference type="InterPro" id="IPR044068">
    <property type="entry name" value="CB"/>
</dbReference>
<dbReference type="GO" id="GO:0015074">
    <property type="term" value="P:DNA integration"/>
    <property type="evidence" value="ECO:0007669"/>
    <property type="project" value="UniProtKB-KW"/>
</dbReference>
<dbReference type="Pfam" id="PF00589">
    <property type="entry name" value="Phage_integrase"/>
    <property type="match status" value="1"/>
</dbReference>
<feature type="domain" description="Core-binding (CB)" evidence="6">
    <location>
        <begin position="9"/>
        <end position="84"/>
    </location>
</feature>
<dbReference type="EMBL" id="CP031124">
    <property type="protein sequence ID" value="AXF85849.1"/>
    <property type="molecule type" value="Genomic_DNA"/>
</dbReference>
<evidence type="ECO:0000259" key="5">
    <source>
        <dbReference type="PROSITE" id="PS51898"/>
    </source>
</evidence>
<keyword evidence="3" id="KW-0233">DNA recombination</keyword>
<dbReference type="RefSeq" id="WP_225972456.1">
    <property type="nucleotide sequence ID" value="NZ_CP031124.1"/>
</dbReference>
<dbReference type="PROSITE" id="PS51898">
    <property type="entry name" value="TYR_RECOMBINASE"/>
    <property type="match status" value="1"/>
</dbReference>
<reference evidence="8" key="1">
    <citation type="submission" date="2018-07" db="EMBL/GenBank/DDBJ databases">
        <authorList>
            <person name="Kim H."/>
        </authorList>
    </citation>
    <scope>NUCLEOTIDE SEQUENCE [LARGE SCALE GENOMIC DNA]</scope>
    <source>
        <strain evidence="8">F02</strain>
    </source>
</reference>
<dbReference type="AlphaFoldDB" id="A0A345DBW1"/>
<dbReference type="PANTHER" id="PTHR34605:SF3">
    <property type="entry name" value="P CELL-TYPE AGGLUTINATION PROTEIN MAP4-LIKE-RELATED"/>
    <property type="match status" value="1"/>
</dbReference>
<dbReference type="PANTHER" id="PTHR34605">
    <property type="entry name" value="PHAGE_INTEGRASE DOMAIN-CONTAINING PROTEIN"/>
    <property type="match status" value="1"/>
</dbReference>
<dbReference type="InterPro" id="IPR010998">
    <property type="entry name" value="Integrase_recombinase_N"/>
</dbReference>
<dbReference type="SUPFAM" id="SSF47823">
    <property type="entry name" value="lambda integrase-like, N-terminal domain"/>
    <property type="match status" value="1"/>
</dbReference>
<dbReference type="PROSITE" id="PS51900">
    <property type="entry name" value="CB"/>
    <property type="match status" value="1"/>
</dbReference>
<dbReference type="InterPro" id="IPR002104">
    <property type="entry name" value="Integrase_catalytic"/>
</dbReference>
<dbReference type="InterPro" id="IPR011010">
    <property type="entry name" value="DNA_brk_join_enz"/>
</dbReference>
<keyword evidence="2 4" id="KW-0238">DNA-binding</keyword>
<dbReference type="KEGG" id="hyf:DTO96_101589"/>
<dbReference type="InterPro" id="IPR052925">
    <property type="entry name" value="Phage_Integrase-like_Recomb"/>
</dbReference>
<organism evidence="7 8">
    <name type="scientific">Ephemeroptericola cinctiostellae</name>
    <dbReference type="NCBI Taxonomy" id="2268024"/>
    <lineage>
        <taxon>Bacteria</taxon>
        <taxon>Pseudomonadati</taxon>
        <taxon>Pseudomonadota</taxon>
        <taxon>Betaproteobacteria</taxon>
        <taxon>Burkholderiales</taxon>
        <taxon>Burkholderiaceae</taxon>
        <taxon>Ephemeroptericola</taxon>
    </lineage>
</organism>
<dbReference type="SUPFAM" id="SSF56349">
    <property type="entry name" value="DNA breaking-rejoining enzymes"/>
    <property type="match status" value="1"/>
</dbReference>
<sequence length="331" mass="37461">MTNDKINQPTDMNKLNSYIEAATRDNTRKSYQSAIRHFELEWKGFLPATAESVARYLADYAEILSLNTLRQRLAALAQWHIEQGFPDPTKAPLVKKVFRGVQTLHPAREKRAKPFQIEQLKQVTAWLDQAIEAAQQAGCRGDELKHTRNKAMLLLGFWRGFRGDELIGLRIEHVEVIPSEGMICYFPRTKGDRQLKGSSFKTPALSQLCPVSAYLAWVELSGLTSGPVFRSVSQWGHIGNDGLHKDSLIPLLRSLLADAHIDLATQYSAHSLRRGFANWASSNGWDIKTLMEYVGWKNMQSAMRYIENADPFSKQRIERGISGHLTTPLIE</sequence>
<evidence type="ECO:0000313" key="7">
    <source>
        <dbReference type="EMBL" id="AXF85849.1"/>
    </source>
</evidence>
<name>A0A345DBW1_9BURK</name>
<dbReference type="GO" id="GO:0003677">
    <property type="term" value="F:DNA binding"/>
    <property type="evidence" value="ECO:0007669"/>
    <property type="project" value="UniProtKB-UniRule"/>
</dbReference>
<dbReference type="CDD" id="cd00799">
    <property type="entry name" value="INT_Cre_C"/>
    <property type="match status" value="1"/>
</dbReference>
<dbReference type="Gene3D" id="1.10.443.10">
    <property type="entry name" value="Intergrase catalytic core"/>
    <property type="match status" value="1"/>
</dbReference>
<evidence type="ECO:0000256" key="1">
    <source>
        <dbReference type="ARBA" id="ARBA00022908"/>
    </source>
</evidence>